<dbReference type="Pfam" id="PF19314">
    <property type="entry name" value="DUF5917"/>
    <property type="match status" value="1"/>
</dbReference>
<organism evidence="3 4">
    <name type="scientific">Taphrina deformans (strain PYCC 5710 / ATCC 11124 / CBS 356.35 / IMI 108563 / JCM 9778 / NBRC 8474)</name>
    <name type="common">Peach leaf curl fungus</name>
    <name type="synonym">Lalaria deformans</name>
    <dbReference type="NCBI Taxonomy" id="1097556"/>
    <lineage>
        <taxon>Eukaryota</taxon>
        <taxon>Fungi</taxon>
        <taxon>Dikarya</taxon>
        <taxon>Ascomycota</taxon>
        <taxon>Taphrinomycotina</taxon>
        <taxon>Taphrinomycetes</taxon>
        <taxon>Taphrinales</taxon>
        <taxon>Taphrinaceae</taxon>
        <taxon>Taphrina</taxon>
    </lineage>
</organism>
<comment type="caution">
    <text evidence="3">The sequence shown here is derived from an EMBL/GenBank/DDBJ whole genome shotgun (WGS) entry which is preliminary data.</text>
</comment>
<accession>R4X9F1</accession>
<dbReference type="PANTHER" id="PTHR21705">
    <property type="entry name" value="RAI16 PROTEIN-RELATED"/>
    <property type="match status" value="1"/>
</dbReference>
<feature type="domain" description="FHF complex subunit HOOK-interacting protein C-terminal" evidence="2">
    <location>
        <begin position="297"/>
        <end position="342"/>
    </location>
</feature>
<dbReference type="EMBL" id="CAHR02000080">
    <property type="protein sequence ID" value="CCG82330.1"/>
    <property type="molecule type" value="Genomic_DNA"/>
</dbReference>
<dbReference type="InterPro" id="IPR019384">
    <property type="entry name" value="FHIP"/>
</dbReference>
<proteinExistence type="inferred from homology"/>
<gene>
    <name evidence="3" type="ORF">TAPDE_002350</name>
</gene>
<sequence>MQWLENSTLAEALTRGLASHYLYLGRILASNHESRHCSSAGSPRLSKTDHGQQKLELEVSQTYLAYWQDVYEILENKNIRQGLLDSFRRFFLDDILRPAICASVKDTSKHVVYVWLGAIFDILRIPAVVELTIGHCFGTGAPYESTHLAASPTSTILLDEMHNVPLQSGRFSLEKYVLCYLDSDAEDCRLAAITLLDSLVVHHWQIVAPVFCSGKKVTKVEAVRAFGRIDQRRRVNSLACAGLIATEITQSTKNHTYDADSRLVAQCEDLERLLCPLTDTSDQITVSAAQCTFQGSDALLASLLLVLQNFFENSIELNLALSKLWTDLVSSPHQSLDGLLWATVAKDFYNESFLEANFENSTERLLDELEGAYQEELESLQEIESSFFDETDIGASDTQGNDMYSTDEVSRDLPPLVASLVTLSARVRGYKTDNTFTTAEIEAYKGDLEAMCNLTTTGAREETRHRWQGLPTPAFERTILWCNMFIFEEFIEELKGTVQVRQSLWDPCEYI</sequence>
<evidence type="ECO:0000313" key="3">
    <source>
        <dbReference type="EMBL" id="CCG82330.1"/>
    </source>
</evidence>
<dbReference type="Proteomes" id="UP000013776">
    <property type="component" value="Unassembled WGS sequence"/>
</dbReference>
<dbReference type="AlphaFoldDB" id="R4X9F1"/>
<evidence type="ECO:0000256" key="1">
    <source>
        <dbReference type="ARBA" id="ARBA00024336"/>
    </source>
</evidence>
<dbReference type="PANTHER" id="PTHR21705:SF11">
    <property type="entry name" value="FHIP FAMILY PROTEIN CG3558"/>
    <property type="match status" value="1"/>
</dbReference>
<comment type="similarity">
    <text evidence="1">Belongs to the FHIP family.</text>
</comment>
<reference evidence="3 4" key="1">
    <citation type="journal article" date="2013" name="MBio">
        <title>Genome sequencing of the plant pathogen Taphrina deformans, the causal agent of peach leaf curl.</title>
        <authorList>
            <person name="Cisse O.H."/>
            <person name="Almeida J.M.G.C.F."/>
            <person name="Fonseca A."/>
            <person name="Kumar A.A."/>
            <person name="Salojaervi J."/>
            <person name="Overmyer K."/>
            <person name="Hauser P.M."/>
            <person name="Pagni M."/>
        </authorList>
    </citation>
    <scope>NUCLEOTIDE SEQUENCE [LARGE SCALE GENOMIC DNA]</scope>
    <source>
        <strain evidence="4">PYCC 5710 / ATCC 11124 / CBS 356.35 / IMI 108563 / JCM 9778 / NBRC 8474</strain>
    </source>
</reference>
<protein>
    <recommendedName>
        <fullName evidence="2">FHF complex subunit HOOK-interacting protein C-terminal domain-containing protein</fullName>
    </recommendedName>
</protein>
<dbReference type="OrthoDB" id="5350595at2759"/>
<keyword evidence="4" id="KW-1185">Reference proteome</keyword>
<evidence type="ECO:0000313" key="4">
    <source>
        <dbReference type="Proteomes" id="UP000013776"/>
    </source>
</evidence>
<dbReference type="Pfam" id="PF10257">
    <property type="entry name" value="RAI16-like"/>
    <property type="match status" value="1"/>
</dbReference>
<name>R4X9F1_TAPDE</name>
<dbReference type="InterPro" id="IPR045669">
    <property type="entry name" value="FHIP_C"/>
</dbReference>
<evidence type="ECO:0000259" key="2">
    <source>
        <dbReference type="Pfam" id="PF19314"/>
    </source>
</evidence>